<evidence type="ECO:0000313" key="2">
    <source>
        <dbReference type="Proteomes" id="UP000886501"/>
    </source>
</evidence>
<accession>A0ACB6Z9I5</accession>
<protein>
    <submittedName>
        <fullName evidence="1">Uncharacterized protein</fullName>
    </submittedName>
</protein>
<dbReference type="Proteomes" id="UP000886501">
    <property type="component" value="Unassembled WGS sequence"/>
</dbReference>
<reference evidence="1" key="1">
    <citation type="submission" date="2019-10" db="EMBL/GenBank/DDBJ databases">
        <authorList>
            <consortium name="DOE Joint Genome Institute"/>
            <person name="Kuo A."/>
            <person name="Miyauchi S."/>
            <person name="Kiss E."/>
            <person name="Drula E."/>
            <person name="Kohler A."/>
            <person name="Sanchez-Garcia M."/>
            <person name="Andreopoulos B."/>
            <person name="Barry K.W."/>
            <person name="Bonito G."/>
            <person name="Buee M."/>
            <person name="Carver A."/>
            <person name="Chen C."/>
            <person name="Cichocki N."/>
            <person name="Clum A."/>
            <person name="Culley D."/>
            <person name="Crous P.W."/>
            <person name="Fauchery L."/>
            <person name="Girlanda M."/>
            <person name="Hayes R."/>
            <person name="Keri Z."/>
            <person name="Labutti K."/>
            <person name="Lipzen A."/>
            <person name="Lombard V."/>
            <person name="Magnuson J."/>
            <person name="Maillard F."/>
            <person name="Morin E."/>
            <person name="Murat C."/>
            <person name="Nolan M."/>
            <person name="Ohm R."/>
            <person name="Pangilinan J."/>
            <person name="Pereira M."/>
            <person name="Perotto S."/>
            <person name="Peter M."/>
            <person name="Riley R."/>
            <person name="Sitrit Y."/>
            <person name="Stielow B."/>
            <person name="Szollosi G."/>
            <person name="Zifcakova L."/>
            <person name="Stursova M."/>
            <person name="Spatafora J.W."/>
            <person name="Tedersoo L."/>
            <person name="Vaario L.-M."/>
            <person name="Yamada A."/>
            <person name="Yan M."/>
            <person name="Wang P."/>
            <person name="Xu J."/>
            <person name="Bruns T."/>
            <person name="Baldrian P."/>
            <person name="Vilgalys R."/>
            <person name="Henrissat B."/>
            <person name="Grigoriev I.V."/>
            <person name="Hibbett D."/>
            <person name="Nagy L.G."/>
            <person name="Martin F.M."/>
        </authorList>
    </citation>
    <scope>NUCLEOTIDE SEQUENCE</scope>
    <source>
        <strain evidence="1">P2</strain>
    </source>
</reference>
<evidence type="ECO:0000313" key="1">
    <source>
        <dbReference type="EMBL" id="KAF9646266.1"/>
    </source>
</evidence>
<proteinExistence type="predicted"/>
<dbReference type="EMBL" id="MU118063">
    <property type="protein sequence ID" value="KAF9646266.1"/>
    <property type="molecule type" value="Genomic_DNA"/>
</dbReference>
<sequence length="508" mass="56974">MSSDDWSLTVLRLNGLKFLRPEKSWRPIVTFLVDCHPEQETMLGCDGQNVNLKTPFLFQNVSVASKLEIKVWKKSESKRKGKKRQLAGSTSITFGELLGKVAVSPRVELKLGCLDGRGKRIPKGQAQKFATIALRLRAPNSKPFASTSTASDVSIEDLNGHSSGYDTIPESHLSHFSEHEISEREPVSQLRQRRKRKIKAYCIDTDESVLSTTDEELSIYGEEDSTFCDDRPSEGTWVEEEEEEITVIRMGPVSWVAGQVLPRFHDQEVTVNVELNVFEDAINRVSPYAELKNAVCDADFQKVLDGVRSEWRWGMNILMALCGLNATVFGFAPDLIFSVDSAAKRAIAISAVTSAIGLVLNFWYQFLYNGATAAKFQVQARDTFGTYFFFCLCCRLPNFFMLVSSIALLAFMFFVSFKVWPQAVLVVSFAAGVLITLQYLLFGAHRIVIGIRWMFRRIGAGFSRLLSRGKEVDPVGKEKDDGSPKPITDVVKDKVVGDEEKENEKQSR</sequence>
<gene>
    <name evidence="1" type="ORF">BDM02DRAFT_3271100</name>
</gene>
<keyword evidence="2" id="KW-1185">Reference proteome</keyword>
<name>A0ACB6Z9I5_THEGA</name>
<comment type="caution">
    <text evidence="1">The sequence shown here is derived from an EMBL/GenBank/DDBJ whole genome shotgun (WGS) entry which is preliminary data.</text>
</comment>
<reference evidence="1" key="2">
    <citation type="journal article" date="2020" name="Nat. Commun.">
        <title>Large-scale genome sequencing of mycorrhizal fungi provides insights into the early evolution of symbiotic traits.</title>
        <authorList>
            <person name="Miyauchi S."/>
            <person name="Kiss E."/>
            <person name="Kuo A."/>
            <person name="Drula E."/>
            <person name="Kohler A."/>
            <person name="Sanchez-Garcia M."/>
            <person name="Morin E."/>
            <person name="Andreopoulos B."/>
            <person name="Barry K.W."/>
            <person name="Bonito G."/>
            <person name="Buee M."/>
            <person name="Carver A."/>
            <person name="Chen C."/>
            <person name="Cichocki N."/>
            <person name="Clum A."/>
            <person name="Culley D."/>
            <person name="Crous P.W."/>
            <person name="Fauchery L."/>
            <person name="Girlanda M."/>
            <person name="Hayes R.D."/>
            <person name="Keri Z."/>
            <person name="LaButti K."/>
            <person name="Lipzen A."/>
            <person name="Lombard V."/>
            <person name="Magnuson J."/>
            <person name="Maillard F."/>
            <person name="Murat C."/>
            <person name="Nolan M."/>
            <person name="Ohm R.A."/>
            <person name="Pangilinan J."/>
            <person name="Pereira M.F."/>
            <person name="Perotto S."/>
            <person name="Peter M."/>
            <person name="Pfister S."/>
            <person name="Riley R."/>
            <person name="Sitrit Y."/>
            <person name="Stielow J.B."/>
            <person name="Szollosi G."/>
            <person name="Zifcakova L."/>
            <person name="Stursova M."/>
            <person name="Spatafora J.W."/>
            <person name="Tedersoo L."/>
            <person name="Vaario L.M."/>
            <person name="Yamada A."/>
            <person name="Yan M."/>
            <person name="Wang P."/>
            <person name="Xu J."/>
            <person name="Bruns T."/>
            <person name="Baldrian P."/>
            <person name="Vilgalys R."/>
            <person name="Dunand C."/>
            <person name="Henrissat B."/>
            <person name="Grigoriev I.V."/>
            <person name="Hibbett D."/>
            <person name="Nagy L.G."/>
            <person name="Martin F.M."/>
        </authorList>
    </citation>
    <scope>NUCLEOTIDE SEQUENCE</scope>
    <source>
        <strain evidence="1">P2</strain>
    </source>
</reference>
<organism evidence="1 2">
    <name type="scientific">Thelephora ganbajun</name>
    <name type="common">Ganba fungus</name>
    <dbReference type="NCBI Taxonomy" id="370292"/>
    <lineage>
        <taxon>Eukaryota</taxon>
        <taxon>Fungi</taxon>
        <taxon>Dikarya</taxon>
        <taxon>Basidiomycota</taxon>
        <taxon>Agaricomycotina</taxon>
        <taxon>Agaricomycetes</taxon>
        <taxon>Thelephorales</taxon>
        <taxon>Thelephoraceae</taxon>
        <taxon>Thelephora</taxon>
    </lineage>
</organism>